<gene>
    <name evidence="1" type="primary">GLEAN_01486</name>
    <name evidence="1" type="ORF">TcasGA2_TC001486</name>
</gene>
<name>D7GXL2_TRICA</name>
<protein>
    <submittedName>
        <fullName evidence="1">Uncharacterized protein</fullName>
    </submittedName>
</protein>
<dbReference type="EMBL" id="KQ972350">
    <property type="protein sequence ID" value="EFA13490.1"/>
    <property type="molecule type" value="Genomic_DNA"/>
</dbReference>
<evidence type="ECO:0000313" key="1">
    <source>
        <dbReference type="EMBL" id="EFA13490.1"/>
    </source>
</evidence>
<dbReference type="AlphaFoldDB" id="D7GXL2"/>
<dbReference type="PhylomeDB" id="D7GXL2"/>
<dbReference type="Proteomes" id="UP000007266">
    <property type="component" value="Unassembled WGS sequence"/>
</dbReference>
<organism evidence="1 2">
    <name type="scientific">Tribolium castaneum</name>
    <name type="common">Red flour beetle</name>
    <dbReference type="NCBI Taxonomy" id="7070"/>
    <lineage>
        <taxon>Eukaryota</taxon>
        <taxon>Metazoa</taxon>
        <taxon>Ecdysozoa</taxon>
        <taxon>Arthropoda</taxon>
        <taxon>Hexapoda</taxon>
        <taxon>Insecta</taxon>
        <taxon>Pterygota</taxon>
        <taxon>Neoptera</taxon>
        <taxon>Endopterygota</taxon>
        <taxon>Coleoptera</taxon>
        <taxon>Polyphaga</taxon>
        <taxon>Cucujiformia</taxon>
        <taxon>Tenebrionidae</taxon>
        <taxon>Tenebrionidae incertae sedis</taxon>
        <taxon>Tribolium</taxon>
    </lineage>
</organism>
<reference evidence="1 2" key="1">
    <citation type="journal article" date="2008" name="Nature">
        <title>The genome of the model beetle and pest Tribolium castaneum.</title>
        <authorList>
            <consortium name="Tribolium Genome Sequencing Consortium"/>
            <person name="Richards S."/>
            <person name="Gibbs R.A."/>
            <person name="Weinstock G.M."/>
            <person name="Brown S.J."/>
            <person name="Denell R."/>
            <person name="Beeman R.W."/>
            <person name="Gibbs R."/>
            <person name="Beeman R.W."/>
            <person name="Brown S.J."/>
            <person name="Bucher G."/>
            <person name="Friedrich M."/>
            <person name="Grimmelikhuijzen C.J."/>
            <person name="Klingler M."/>
            <person name="Lorenzen M."/>
            <person name="Richards S."/>
            <person name="Roth S."/>
            <person name="Schroder R."/>
            <person name="Tautz D."/>
            <person name="Zdobnov E.M."/>
            <person name="Muzny D."/>
            <person name="Gibbs R.A."/>
            <person name="Weinstock G.M."/>
            <person name="Attaway T."/>
            <person name="Bell S."/>
            <person name="Buhay C.J."/>
            <person name="Chandrabose M.N."/>
            <person name="Chavez D."/>
            <person name="Clerk-Blankenburg K.P."/>
            <person name="Cree A."/>
            <person name="Dao M."/>
            <person name="Davis C."/>
            <person name="Chacko J."/>
            <person name="Dinh H."/>
            <person name="Dugan-Rocha S."/>
            <person name="Fowler G."/>
            <person name="Garner T.T."/>
            <person name="Garnes J."/>
            <person name="Gnirke A."/>
            <person name="Hawes A."/>
            <person name="Hernandez J."/>
            <person name="Hines S."/>
            <person name="Holder M."/>
            <person name="Hume J."/>
            <person name="Jhangiani S.N."/>
            <person name="Joshi V."/>
            <person name="Khan Z.M."/>
            <person name="Jackson L."/>
            <person name="Kovar C."/>
            <person name="Kowis A."/>
            <person name="Lee S."/>
            <person name="Lewis L.R."/>
            <person name="Margolis J."/>
            <person name="Morgan M."/>
            <person name="Nazareth L.V."/>
            <person name="Nguyen N."/>
            <person name="Okwuonu G."/>
            <person name="Parker D."/>
            <person name="Richards S."/>
            <person name="Ruiz S.J."/>
            <person name="Santibanez J."/>
            <person name="Savard J."/>
            <person name="Scherer S.E."/>
            <person name="Schneider B."/>
            <person name="Sodergren E."/>
            <person name="Tautz D."/>
            <person name="Vattahil S."/>
            <person name="Villasana D."/>
            <person name="White C.S."/>
            <person name="Wright R."/>
            <person name="Park Y."/>
            <person name="Beeman R.W."/>
            <person name="Lord J."/>
            <person name="Oppert B."/>
            <person name="Lorenzen M."/>
            <person name="Brown S."/>
            <person name="Wang L."/>
            <person name="Savard J."/>
            <person name="Tautz D."/>
            <person name="Richards S."/>
            <person name="Weinstock G."/>
            <person name="Gibbs R.A."/>
            <person name="Liu Y."/>
            <person name="Worley K."/>
            <person name="Weinstock G."/>
            <person name="Elsik C.G."/>
            <person name="Reese J.T."/>
            <person name="Elhaik E."/>
            <person name="Landan G."/>
            <person name="Graur D."/>
            <person name="Arensburger P."/>
            <person name="Atkinson P."/>
            <person name="Beeman R.W."/>
            <person name="Beidler J."/>
            <person name="Brown S.J."/>
            <person name="Demuth J.P."/>
            <person name="Drury D.W."/>
            <person name="Du Y.Z."/>
            <person name="Fujiwara H."/>
            <person name="Lorenzen M."/>
            <person name="Maselli V."/>
            <person name="Osanai M."/>
            <person name="Park Y."/>
            <person name="Robertson H.M."/>
            <person name="Tu Z."/>
            <person name="Wang J.J."/>
            <person name="Wang S."/>
            <person name="Richards S."/>
            <person name="Song H."/>
            <person name="Zhang L."/>
            <person name="Sodergren E."/>
            <person name="Werner D."/>
            <person name="Stanke M."/>
            <person name="Morgenstern B."/>
            <person name="Solovyev V."/>
            <person name="Kosarev P."/>
            <person name="Brown G."/>
            <person name="Chen H.C."/>
            <person name="Ermolaeva O."/>
            <person name="Hlavina W."/>
            <person name="Kapustin Y."/>
            <person name="Kiryutin B."/>
            <person name="Kitts P."/>
            <person name="Maglott D."/>
            <person name="Pruitt K."/>
            <person name="Sapojnikov V."/>
            <person name="Souvorov A."/>
            <person name="Mackey A.J."/>
            <person name="Waterhouse R.M."/>
            <person name="Wyder S."/>
            <person name="Zdobnov E.M."/>
            <person name="Zdobnov E.M."/>
            <person name="Wyder S."/>
            <person name="Kriventseva E.V."/>
            <person name="Kadowaki T."/>
            <person name="Bork P."/>
            <person name="Aranda M."/>
            <person name="Bao R."/>
            <person name="Beermann A."/>
            <person name="Berns N."/>
            <person name="Bolognesi R."/>
            <person name="Bonneton F."/>
            <person name="Bopp D."/>
            <person name="Brown S.J."/>
            <person name="Bucher G."/>
            <person name="Butts T."/>
            <person name="Chaumot A."/>
            <person name="Denell R.E."/>
            <person name="Ferrier D.E."/>
            <person name="Friedrich M."/>
            <person name="Gordon C.M."/>
            <person name="Jindra M."/>
            <person name="Klingler M."/>
            <person name="Lan Q."/>
            <person name="Lattorff H.M."/>
            <person name="Laudet V."/>
            <person name="von Levetsow C."/>
            <person name="Liu Z."/>
            <person name="Lutz R."/>
            <person name="Lynch J.A."/>
            <person name="da Fonseca R.N."/>
            <person name="Posnien N."/>
            <person name="Reuter R."/>
            <person name="Roth S."/>
            <person name="Savard J."/>
            <person name="Schinko J.B."/>
            <person name="Schmitt C."/>
            <person name="Schoppmeier M."/>
            <person name="Schroder R."/>
            <person name="Shippy T.D."/>
            <person name="Simonnet F."/>
            <person name="Marques-Souza H."/>
            <person name="Tautz D."/>
            <person name="Tomoyasu Y."/>
            <person name="Trauner J."/>
            <person name="Van der Zee M."/>
            <person name="Vervoort M."/>
            <person name="Wittkopp N."/>
            <person name="Wimmer E.A."/>
            <person name="Yang X."/>
            <person name="Jones A.K."/>
            <person name="Sattelle D.B."/>
            <person name="Ebert P.R."/>
            <person name="Nelson D."/>
            <person name="Scott J.G."/>
            <person name="Beeman R.W."/>
            <person name="Muthukrishnan S."/>
            <person name="Kramer K.J."/>
            <person name="Arakane Y."/>
            <person name="Beeman R.W."/>
            <person name="Zhu Q."/>
            <person name="Hogenkamp D."/>
            <person name="Dixit R."/>
            <person name="Oppert B."/>
            <person name="Jiang H."/>
            <person name="Zou Z."/>
            <person name="Marshall J."/>
            <person name="Elpidina E."/>
            <person name="Vinokurov K."/>
            <person name="Oppert C."/>
            <person name="Zou Z."/>
            <person name="Evans J."/>
            <person name="Lu Z."/>
            <person name="Zhao P."/>
            <person name="Sumathipala N."/>
            <person name="Altincicek B."/>
            <person name="Vilcinskas A."/>
            <person name="Williams M."/>
            <person name="Hultmark D."/>
            <person name="Hetru C."/>
            <person name="Jiang H."/>
            <person name="Grimmelikhuijzen C.J."/>
            <person name="Hauser F."/>
            <person name="Cazzamali G."/>
            <person name="Williamson M."/>
            <person name="Park Y."/>
            <person name="Li B."/>
            <person name="Tanaka Y."/>
            <person name="Predel R."/>
            <person name="Neupert S."/>
            <person name="Schachtner J."/>
            <person name="Verleyen P."/>
            <person name="Raible F."/>
            <person name="Bork P."/>
            <person name="Friedrich M."/>
            <person name="Walden K.K."/>
            <person name="Robertson H.M."/>
            <person name="Angeli S."/>
            <person name="Foret S."/>
            <person name="Bucher G."/>
            <person name="Schuetz S."/>
            <person name="Maleszka R."/>
            <person name="Wimmer E.A."/>
            <person name="Beeman R.W."/>
            <person name="Lorenzen M."/>
            <person name="Tomoyasu Y."/>
            <person name="Miller S.C."/>
            <person name="Grossmann D."/>
            <person name="Bucher G."/>
        </authorList>
    </citation>
    <scope>NUCLEOTIDE SEQUENCE [LARGE SCALE GENOMIC DNA]</scope>
    <source>
        <strain evidence="1 2">Georgia GA2</strain>
    </source>
</reference>
<reference evidence="1 2" key="2">
    <citation type="journal article" date="2010" name="Nucleic Acids Res.">
        <title>BeetleBase in 2010: revisions to provide comprehensive genomic information for Tribolium castaneum.</title>
        <authorList>
            <person name="Kim H.S."/>
            <person name="Murphy T."/>
            <person name="Xia J."/>
            <person name="Caragea D."/>
            <person name="Park Y."/>
            <person name="Beeman R.W."/>
            <person name="Lorenzen M.D."/>
            <person name="Butcher S."/>
            <person name="Manak J.R."/>
            <person name="Brown S.J."/>
        </authorList>
    </citation>
    <scope>NUCLEOTIDE SEQUENCE [LARGE SCALE GENOMIC DNA]</scope>
    <source>
        <strain evidence="1 2">Georgia GA2</strain>
    </source>
</reference>
<dbReference type="InParanoid" id="D7GXL2"/>
<dbReference type="HOGENOM" id="CLU_152791_0_0_1"/>
<keyword evidence="2" id="KW-1185">Reference proteome</keyword>
<accession>D7GXL2</accession>
<proteinExistence type="predicted"/>
<evidence type="ECO:0000313" key="2">
    <source>
        <dbReference type="Proteomes" id="UP000007266"/>
    </source>
</evidence>
<sequence length="140" mass="16216">MSRVGLGENLKIYITNGPQQGKYNYRNGRTFTRNVVFRNVVANNTRPHTMQHNADEPLQPIILQIYDEWNDDFDWNTLPEFEEKFLGNPLPIITSIQPFYTDSQLRRRVSTMEKPGTSGLNIKQTTTHLQISSDDDEDSL</sequence>